<dbReference type="EMBL" id="JANJQO010000907">
    <property type="protein sequence ID" value="KAJ2973869.1"/>
    <property type="molecule type" value="Genomic_DNA"/>
</dbReference>
<protein>
    <submittedName>
        <fullName evidence="1">Uncharacterized protein</fullName>
    </submittedName>
</protein>
<accession>A0ACC1N608</accession>
<keyword evidence="2" id="KW-1185">Reference proteome</keyword>
<organism evidence="1 2">
    <name type="scientific">Zarea fungicola</name>
    <dbReference type="NCBI Taxonomy" id="93591"/>
    <lineage>
        <taxon>Eukaryota</taxon>
        <taxon>Fungi</taxon>
        <taxon>Dikarya</taxon>
        <taxon>Ascomycota</taxon>
        <taxon>Pezizomycotina</taxon>
        <taxon>Sordariomycetes</taxon>
        <taxon>Hypocreomycetidae</taxon>
        <taxon>Hypocreales</taxon>
        <taxon>Cordycipitaceae</taxon>
        <taxon>Zarea</taxon>
    </lineage>
</organism>
<dbReference type="Proteomes" id="UP001143910">
    <property type="component" value="Unassembled WGS sequence"/>
</dbReference>
<evidence type="ECO:0000313" key="2">
    <source>
        <dbReference type="Proteomes" id="UP001143910"/>
    </source>
</evidence>
<sequence>MALLSHHTELNIAATALDLATLVVMGVVTILQYCFVRRHDDPARVWVYWVRWSMSMFSFTLFLVCADLVICTVYVRFTERGIEFFPSERQGLVQTMGILDSIWLLGEAVVRVLLLMALVTLSIGIAMSRTSGHAQAGWTKLRPAAAFAGCVTLVVAVALFGLRCYYWAHAFDKGEPDLALHCIWVLLGLVVLTMAVRTRGLSRAASHTKPASKLFLACAVLFVAQPLYCAIILIIFSLGIDDNVQDGQNTIITNVFFRVWPYAAILLVLFVLGGKKLGGVYSTEQAFVTKDGETTAVVGGAPVYQTAWGYQVPLDTRAATQTHRHDNYGGSDSQAQLNSYYAQGYHVQNHQQQLQQQYHHQHQPHYG</sequence>
<proteinExistence type="predicted"/>
<reference evidence="1" key="1">
    <citation type="submission" date="2022-08" db="EMBL/GenBank/DDBJ databases">
        <title>Genome Sequence of Lecanicillium fungicola.</title>
        <authorList>
            <person name="Buettner E."/>
        </authorList>
    </citation>
    <scope>NUCLEOTIDE SEQUENCE</scope>
    <source>
        <strain evidence="1">Babe33</strain>
    </source>
</reference>
<gene>
    <name evidence="1" type="ORF">NQ176_g6361</name>
</gene>
<comment type="caution">
    <text evidence="1">The sequence shown here is derived from an EMBL/GenBank/DDBJ whole genome shotgun (WGS) entry which is preliminary data.</text>
</comment>
<name>A0ACC1N608_9HYPO</name>
<evidence type="ECO:0000313" key="1">
    <source>
        <dbReference type="EMBL" id="KAJ2973869.1"/>
    </source>
</evidence>